<feature type="chain" id="PRO_5019573113" evidence="2">
    <location>
        <begin position="27"/>
        <end position="162"/>
    </location>
</feature>
<feature type="signal peptide" evidence="2">
    <location>
        <begin position="1"/>
        <end position="26"/>
    </location>
</feature>
<reference evidence="3 4" key="1">
    <citation type="journal article" date="2018" name="BMC Genomics">
        <title>Comparative genome analyses reveal sequence features reflecting distinct modes of host-adaptation between dicot and monocot powdery mildew.</title>
        <authorList>
            <person name="Wu Y."/>
            <person name="Ma X."/>
            <person name="Pan Z."/>
            <person name="Kale S.D."/>
            <person name="Song Y."/>
            <person name="King H."/>
            <person name="Zhang Q."/>
            <person name="Presley C."/>
            <person name="Deng X."/>
            <person name="Wei C.I."/>
            <person name="Xiao S."/>
        </authorList>
    </citation>
    <scope>NUCLEOTIDE SEQUENCE [LARGE SCALE GENOMIC DNA]</scope>
    <source>
        <strain evidence="3">UMSG1</strain>
    </source>
</reference>
<feature type="compositionally biased region" description="Basic and acidic residues" evidence="1">
    <location>
        <begin position="58"/>
        <end position="69"/>
    </location>
</feature>
<protein>
    <submittedName>
        <fullName evidence="3">Uncharacterized protein</fullName>
    </submittedName>
</protein>
<feature type="compositionally biased region" description="Basic and acidic residues" evidence="1">
    <location>
        <begin position="91"/>
        <end position="102"/>
    </location>
</feature>
<evidence type="ECO:0000256" key="2">
    <source>
        <dbReference type="SAM" id="SignalP"/>
    </source>
</evidence>
<feature type="compositionally biased region" description="Acidic residues" evidence="1">
    <location>
        <begin position="103"/>
        <end position="122"/>
    </location>
</feature>
<accession>A0A420IKZ0</accession>
<comment type="caution">
    <text evidence="3">The sequence shown here is derived from an EMBL/GenBank/DDBJ whole genome shotgun (WGS) entry which is preliminary data.</text>
</comment>
<gene>
    <name evidence="3" type="ORF">GcM1_235054</name>
</gene>
<dbReference type="AlphaFoldDB" id="A0A420IKZ0"/>
<dbReference type="EMBL" id="MCBS01023556">
    <property type="protein sequence ID" value="RKF75193.1"/>
    <property type="molecule type" value="Genomic_DNA"/>
</dbReference>
<keyword evidence="2" id="KW-0732">Signal</keyword>
<dbReference type="Proteomes" id="UP000285326">
    <property type="component" value="Unassembled WGS sequence"/>
</dbReference>
<proteinExistence type="predicted"/>
<evidence type="ECO:0000313" key="4">
    <source>
        <dbReference type="Proteomes" id="UP000285326"/>
    </source>
</evidence>
<evidence type="ECO:0000256" key="1">
    <source>
        <dbReference type="SAM" id="MobiDB-lite"/>
    </source>
</evidence>
<sequence>MPSLKYTAQHLLTVILSLQMVTQTFAIPIEANKDKASNALQTRGFITDTFVGGLQSAFEKKQEKEKKEEEKEEKEEAEESKSKIFSFGKGSSEKESSKKESPEEPEEEEKTAAGDEEPEVDATTEGALARAPVAAGVPNGASAGGPLTRVPVAAGVPNGATA</sequence>
<name>A0A420IKZ0_9PEZI</name>
<organism evidence="3 4">
    <name type="scientific">Golovinomyces cichoracearum</name>
    <dbReference type="NCBI Taxonomy" id="62708"/>
    <lineage>
        <taxon>Eukaryota</taxon>
        <taxon>Fungi</taxon>
        <taxon>Dikarya</taxon>
        <taxon>Ascomycota</taxon>
        <taxon>Pezizomycotina</taxon>
        <taxon>Leotiomycetes</taxon>
        <taxon>Erysiphales</taxon>
        <taxon>Erysiphaceae</taxon>
        <taxon>Golovinomyces</taxon>
    </lineage>
</organism>
<evidence type="ECO:0000313" key="3">
    <source>
        <dbReference type="EMBL" id="RKF75193.1"/>
    </source>
</evidence>
<feature type="region of interest" description="Disordered" evidence="1">
    <location>
        <begin position="57"/>
        <end position="162"/>
    </location>
</feature>